<evidence type="ECO:0000313" key="3">
    <source>
        <dbReference type="Proteomes" id="UP000540568"/>
    </source>
</evidence>
<dbReference type="Gene3D" id="2.40.30.10">
    <property type="entry name" value="Translation factors"/>
    <property type="match status" value="1"/>
</dbReference>
<proteinExistence type="predicted"/>
<dbReference type="AlphaFoldDB" id="A0A7W3JB19"/>
<dbReference type="Pfam" id="PF04954">
    <property type="entry name" value="SIP"/>
    <property type="match status" value="1"/>
</dbReference>
<dbReference type="InterPro" id="IPR017927">
    <property type="entry name" value="FAD-bd_FR_type"/>
</dbReference>
<dbReference type="GO" id="GO:0016491">
    <property type="term" value="F:oxidoreductase activity"/>
    <property type="evidence" value="ECO:0007669"/>
    <property type="project" value="InterPro"/>
</dbReference>
<dbReference type="Proteomes" id="UP000540568">
    <property type="component" value="Unassembled WGS sequence"/>
</dbReference>
<gene>
    <name evidence="2" type="ORF">FHX71_003547</name>
</gene>
<dbReference type="CDD" id="cd06193">
    <property type="entry name" value="siderophore_interacting"/>
    <property type="match status" value="1"/>
</dbReference>
<accession>A0A7W3JB19</accession>
<name>A0A7W3JB19_9MICO</name>
<sequence>MAFKGRKAVDPHVVMAEVIRTQQVTPNMMRVTLGGDELDRFTPAGYDQWFRLFLPRPGQDMLRLPTRTSGLWYAEYLTTPKARRPWVRNYTVRAARPDLNEIDVDFVLHAGEDDSDSAEAHAAGPGAGFAQAAEQGVRVGVLDQGITYNPRHDHDWTLLVADESGLPAVAGICESLPDDARGVALVEVPTAADTQEFRVPAGVEVRWVVRGDGAGAGAAGGAVRAAANGAARAAAGGAAAGGGGGADGAAAVGGAAGGAVVGVAPAAAHVVPGQAALAELCALDLGHTGDVYAFTIGESALATGARRHLVGERGVPKAHVDFVGYWRHGRSSPS</sequence>
<dbReference type="InterPro" id="IPR007037">
    <property type="entry name" value="SIP_rossman_dom"/>
</dbReference>
<organism evidence="2 3">
    <name type="scientific">Promicromonospora sukumoe</name>
    <dbReference type="NCBI Taxonomy" id="88382"/>
    <lineage>
        <taxon>Bacteria</taxon>
        <taxon>Bacillati</taxon>
        <taxon>Actinomycetota</taxon>
        <taxon>Actinomycetes</taxon>
        <taxon>Micrococcales</taxon>
        <taxon>Promicromonosporaceae</taxon>
        <taxon>Promicromonospora</taxon>
    </lineage>
</organism>
<dbReference type="RefSeq" id="WP_182618838.1">
    <property type="nucleotide sequence ID" value="NZ_BAAATF010000011.1"/>
</dbReference>
<dbReference type="PANTHER" id="PTHR30157">
    <property type="entry name" value="FERRIC REDUCTASE, NADPH-DEPENDENT"/>
    <property type="match status" value="1"/>
</dbReference>
<dbReference type="PANTHER" id="PTHR30157:SF0">
    <property type="entry name" value="NADPH-DEPENDENT FERRIC-CHELATE REDUCTASE"/>
    <property type="match status" value="1"/>
</dbReference>
<dbReference type="Gene3D" id="3.40.50.80">
    <property type="entry name" value="Nucleotide-binding domain of ferredoxin-NADP reductase (FNR) module"/>
    <property type="match status" value="1"/>
</dbReference>
<keyword evidence="3" id="KW-1185">Reference proteome</keyword>
<feature type="domain" description="FAD-binding FR-type" evidence="1">
    <location>
        <begin position="11"/>
        <end position="153"/>
    </location>
</feature>
<dbReference type="InterPro" id="IPR039261">
    <property type="entry name" value="FNR_nucleotide-bd"/>
</dbReference>
<dbReference type="PROSITE" id="PS51384">
    <property type="entry name" value="FAD_FR"/>
    <property type="match status" value="1"/>
</dbReference>
<reference evidence="2 3" key="1">
    <citation type="submission" date="2020-07" db="EMBL/GenBank/DDBJ databases">
        <title>Sequencing the genomes of 1000 actinobacteria strains.</title>
        <authorList>
            <person name="Klenk H.-P."/>
        </authorList>
    </citation>
    <scope>NUCLEOTIDE SEQUENCE [LARGE SCALE GENOMIC DNA]</scope>
    <source>
        <strain evidence="2 3">DSM 44121</strain>
    </source>
</reference>
<dbReference type="Pfam" id="PF08021">
    <property type="entry name" value="FAD_binding_9"/>
    <property type="match status" value="1"/>
</dbReference>
<evidence type="ECO:0000259" key="1">
    <source>
        <dbReference type="PROSITE" id="PS51384"/>
    </source>
</evidence>
<comment type="caution">
    <text evidence="2">The sequence shown here is derived from an EMBL/GenBank/DDBJ whole genome shotgun (WGS) entry which is preliminary data.</text>
</comment>
<dbReference type="InterPro" id="IPR013113">
    <property type="entry name" value="SIP_FAD-bd"/>
</dbReference>
<dbReference type="EMBL" id="JACGWV010000002">
    <property type="protein sequence ID" value="MBA8809571.1"/>
    <property type="molecule type" value="Genomic_DNA"/>
</dbReference>
<protein>
    <submittedName>
        <fullName evidence="2">NADPH-dependent ferric siderophore reductase</fullName>
    </submittedName>
</protein>
<evidence type="ECO:0000313" key="2">
    <source>
        <dbReference type="EMBL" id="MBA8809571.1"/>
    </source>
</evidence>
<dbReference type="InterPro" id="IPR039374">
    <property type="entry name" value="SIP_fam"/>
</dbReference>